<feature type="compositionally biased region" description="Polar residues" evidence="1">
    <location>
        <begin position="1"/>
        <end position="15"/>
    </location>
</feature>
<dbReference type="EMBL" id="BLXT01006999">
    <property type="protein sequence ID" value="GFO35310.1"/>
    <property type="molecule type" value="Genomic_DNA"/>
</dbReference>
<protein>
    <submittedName>
        <fullName evidence="2">Uncharacterized protein</fullName>
    </submittedName>
</protein>
<reference evidence="2 3" key="1">
    <citation type="journal article" date="2021" name="Elife">
        <title>Chloroplast acquisition without the gene transfer in kleptoplastic sea slugs, Plakobranchus ocellatus.</title>
        <authorList>
            <person name="Maeda T."/>
            <person name="Takahashi S."/>
            <person name="Yoshida T."/>
            <person name="Shimamura S."/>
            <person name="Takaki Y."/>
            <person name="Nagai Y."/>
            <person name="Toyoda A."/>
            <person name="Suzuki Y."/>
            <person name="Arimoto A."/>
            <person name="Ishii H."/>
            <person name="Satoh N."/>
            <person name="Nishiyama T."/>
            <person name="Hasebe M."/>
            <person name="Maruyama T."/>
            <person name="Minagawa J."/>
            <person name="Obokata J."/>
            <person name="Shigenobu S."/>
        </authorList>
    </citation>
    <scope>NUCLEOTIDE SEQUENCE [LARGE SCALE GENOMIC DNA]</scope>
</reference>
<sequence>MSIPSCETQQRTSETLIADNDAYRRDNRNKKEAEKYNNCLHTPLLQIQLDKVVPPSLHRLLGIVLKYHKHLEDATHTIDKKITQQLDVYLTDLGKTVKQYGAKWRQTQELQQRLSMSKGV</sequence>
<evidence type="ECO:0000313" key="2">
    <source>
        <dbReference type="EMBL" id="GFO35310.1"/>
    </source>
</evidence>
<organism evidence="2 3">
    <name type="scientific">Plakobranchus ocellatus</name>
    <dbReference type="NCBI Taxonomy" id="259542"/>
    <lineage>
        <taxon>Eukaryota</taxon>
        <taxon>Metazoa</taxon>
        <taxon>Spiralia</taxon>
        <taxon>Lophotrochozoa</taxon>
        <taxon>Mollusca</taxon>
        <taxon>Gastropoda</taxon>
        <taxon>Heterobranchia</taxon>
        <taxon>Euthyneura</taxon>
        <taxon>Panpulmonata</taxon>
        <taxon>Sacoglossa</taxon>
        <taxon>Placobranchoidea</taxon>
        <taxon>Plakobranchidae</taxon>
        <taxon>Plakobranchus</taxon>
    </lineage>
</organism>
<dbReference type="PANTHER" id="PTHR31424:SF5">
    <property type="entry name" value="APPLE DOMAIN-CONTAINING PROTEIN"/>
    <property type="match status" value="1"/>
</dbReference>
<feature type="region of interest" description="Disordered" evidence="1">
    <location>
        <begin position="1"/>
        <end position="25"/>
    </location>
</feature>
<evidence type="ECO:0000313" key="3">
    <source>
        <dbReference type="Proteomes" id="UP000735302"/>
    </source>
</evidence>
<dbReference type="PANTHER" id="PTHR31424">
    <property type="entry name" value="PROTEIN CBG23806"/>
    <property type="match status" value="1"/>
</dbReference>
<evidence type="ECO:0000256" key="1">
    <source>
        <dbReference type="SAM" id="MobiDB-lite"/>
    </source>
</evidence>
<keyword evidence="3" id="KW-1185">Reference proteome</keyword>
<proteinExistence type="predicted"/>
<accession>A0AAV4CTT6</accession>
<gene>
    <name evidence="2" type="ORF">PoB_006181500</name>
</gene>
<name>A0AAV4CTT6_9GAST</name>
<dbReference type="Proteomes" id="UP000735302">
    <property type="component" value="Unassembled WGS sequence"/>
</dbReference>
<dbReference type="AlphaFoldDB" id="A0AAV4CTT6"/>
<comment type="caution">
    <text evidence="2">The sequence shown here is derived from an EMBL/GenBank/DDBJ whole genome shotgun (WGS) entry which is preliminary data.</text>
</comment>